<evidence type="ECO:0000256" key="2">
    <source>
        <dbReference type="ARBA" id="ARBA00023043"/>
    </source>
</evidence>
<dbReference type="PROSITE" id="PS50297">
    <property type="entry name" value="ANK_REP_REGION"/>
    <property type="match status" value="14"/>
</dbReference>
<dbReference type="AlphaFoldDB" id="U1FJ79"/>
<proteinExistence type="predicted"/>
<gene>
    <name evidence="6" type="ORF">HMPREF0860_0236</name>
    <name evidence="5" type="ORF">HMPREF1325_0254</name>
</gene>
<evidence type="ECO:0000313" key="6">
    <source>
        <dbReference type="EMBL" id="ERJ98512.1"/>
    </source>
</evidence>
<protein>
    <submittedName>
        <fullName evidence="5">Ankyrin repeat protein</fullName>
    </submittedName>
</protein>
<dbReference type="Gene3D" id="1.25.40.20">
    <property type="entry name" value="Ankyrin repeat-containing domain"/>
    <property type="match status" value="6"/>
</dbReference>
<dbReference type="PATRIC" id="fig|1125725.3.peg.2224"/>
<dbReference type="SUPFAM" id="SSF48403">
    <property type="entry name" value="Ankyrin repeat"/>
    <property type="match status" value="3"/>
</dbReference>
<dbReference type="SMART" id="SM00248">
    <property type="entry name" value="ANK"/>
    <property type="match status" value="21"/>
</dbReference>
<dbReference type="eggNOG" id="COG0666">
    <property type="taxonomic scope" value="Bacteria"/>
</dbReference>
<evidence type="ECO:0000256" key="3">
    <source>
        <dbReference type="PROSITE-ProRule" id="PRU00023"/>
    </source>
</evidence>
<feature type="repeat" description="ANK" evidence="3">
    <location>
        <begin position="637"/>
        <end position="669"/>
    </location>
</feature>
<dbReference type="OrthoDB" id="7543342at2"/>
<feature type="repeat" description="ANK" evidence="3">
    <location>
        <begin position="242"/>
        <end position="274"/>
    </location>
</feature>
<dbReference type="Pfam" id="PF12796">
    <property type="entry name" value="Ank_2"/>
    <property type="match status" value="6"/>
</dbReference>
<dbReference type="Pfam" id="PF13857">
    <property type="entry name" value="Ank_5"/>
    <property type="match status" value="1"/>
</dbReference>
<evidence type="ECO:0000313" key="8">
    <source>
        <dbReference type="Proteomes" id="UP000016646"/>
    </source>
</evidence>
<evidence type="ECO:0000313" key="5">
    <source>
        <dbReference type="EMBL" id="ERF59813.1"/>
    </source>
</evidence>
<evidence type="ECO:0000313" key="7">
    <source>
        <dbReference type="Proteomes" id="UP000016412"/>
    </source>
</evidence>
<feature type="repeat" description="ANK" evidence="3">
    <location>
        <begin position="275"/>
        <end position="307"/>
    </location>
</feature>
<keyword evidence="8" id="KW-1185">Reference proteome</keyword>
<feature type="repeat" description="ANK" evidence="3">
    <location>
        <begin position="342"/>
        <end position="375"/>
    </location>
</feature>
<feature type="repeat" description="ANK" evidence="3">
    <location>
        <begin position="800"/>
        <end position="826"/>
    </location>
</feature>
<dbReference type="InterPro" id="IPR036770">
    <property type="entry name" value="Ankyrin_rpt-contain_sf"/>
</dbReference>
<sequence length="925" mass="98439">MIKKTLTYAASFIFCFVIFACTSTPKERSVVALILSGKGNEAKSLFQSKYDINETGASGNTPLHAAAIVDDADLALFLLIKGADDTKINSDGDTPLHAAIKNDSLSAARVFAENGSGVFVHNADGKTAFEAGLEKSDVYETAFITQKTGRERDTDGNTIVHYCAALKNESAVRACIKKGIPVSVQNNAGKTPLDIALEDSGDEKSVAIAADLITAGAETNNVQFSYFQTAVSERNVNYRFGDGQTPLHIASIKHHKSIARYLLVNGAVTSAQDITGATPLHEAVRYGDIDIAKALLESGADVNAEDNLGKTPVMLVIPEDKREAMYRILIAHKADTTKKDAYGDTVLHTATMTSLSPAILELLVASGADVNARNKDGVSPLLIAVQKRNFAHVKFYADRGADINSADKAGDTPLTLAFKDGQAMLEMLVNRTNAFSHDSNGNTPLHTAIIVGAQIEQIRYLVSLTDDINARNKDGNNALYLAVERNNKKIGELLLAKNADIFSTNNANDSPLHLALKKGGDTQGWLITSRTISATDGSGNTALHYAVEWGLKAAVVSLIEKGANPEAKNANGETPLFSAAKTNDPAMIALIVKGGSSIKARDNFGSSPLHTAVRWDADASVRELVQLGIDVNAQNVAGKSALSEAVLAGKLSTAKLLIDSGADINASDNTGRTILIDAIKGQNTGVISMLLSNKANPQIQEINGRNAYHEAVLTGDVRIIALVRDAGGKALSRDKNGNTPFSLAFDKSDGIVKTVLGNDRTITDSDGNTPFHIIVQAKGPLRILSLLASLGYPFDTRNAEGMTPLGYAVENNDENYARILLQNGANPFSSIDKKGRNAATIALASEERILADIAKYAGTKSDIQGNTLLHYAARTASADTIRKLLAYGLDANAKNISGETPYMTALRWKRNDAANVLKAAENAKR</sequence>
<feature type="repeat" description="ANK" evidence="3">
    <location>
        <begin position="864"/>
        <end position="896"/>
    </location>
</feature>
<dbReference type="EMBL" id="AVQI01000080">
    <property type="protein sequence ID" value="ERJ98512.1"/>
    <property type="molecule type" value="Genomic_DNA"/>
</dbReference>
<comment type="caution">
    <text evidence="5">The sequence shown here is derived from an EMBL/GenBank/DDBJ whole genome shotgun (WGS) entry which is preliminary data.</text>
</comment>
<dbReference type="PANTHER" id="PTHR24126">
    <property type="entry name" value="ANKYRIN REPEAT, PH AND SEC7 DOMAIN CONTAINING PROTEIN SECG-RELATED"/>
    <property type="match status" value="1"/>
</dbReference>
<dbReference type="STRING" id="1125725.HMPREF1325_0254"/>
<dbReference type="Proteomes" id="UP000016412">
    <property type="component" value="Unassembled WGS sequence"/>
</dbReference>
<accession>U1FJ79</accession>
<feature type="repeat" description="ANK" evidence="3">
    <location>
        <begin position="571"/>
        <end position="603"/>
    </location>
</feature>
<feature type="repeat" description="ANK" evidence="3">
    <location>
        <begin position="91"/>
        <end position="123"/>
    </location>
</feature>
<keyword evidence="4" id="KW-0732">Signal</keyword>
<name>U1FJ79_TRESO</name>
<feature type="repeat" description="ANK" evidence="3">
    <location>
        <begin position="376"/>
        <end position="408"/>
    </location>
</feature>
<reference evidence="7 8" key="1">
    <citation type="submission" date="2013-08" db="EMBL/GenBank/DDBJ databases">
        <authorList>
            <person name="Durkin A.S."/>
            <person name="Haft D.R."/>
            <person name="McCorrison J."/>
            <person name="Torralba M."/>
            <person name="Gillis M."/>
            <person name="Haft D.H."/>
            <person name="Methe B."/>
            <person name="Sutton G."/>
            <person name="Nelson K.E."/>
        </authorList>
    </citation>
    <scope>NUCLEOTIDE SEQUENCE [LARGE SCALE GENOMIC DNA]</scope>
    <source>
        <strain evidence="6 8">ATCC 35536</strain>
        <strain evidence="5 7">VPI DR56BR1116</strain>
    </source>
</reference>
<feature type="signal peptide" evidence="4">
    <location>
        <begin position="1"/>
        <end position="20"/>
    </location>
</feature>
<dbReference type="PANTHER" id="PTHR24126:SF65">
    <property type="entry name" value="CHROMOSOME UNDETERMINED SCAFFOLD_20, WHOLE GENOME SHOTGUN SEQUENCE"/>
    <property type="match status" value="1"/>
</dbReference>
<keyword evidence="1" id="KW-0677">Repeat</keyword>
<organism evidence="5 7">
    <name type="scientific">Treponema socranskii subsp. socranskii VPI DR56BR1116 = ATCC 35536</name>
    <dbReference type="NCBI Taxonomy" id="1125725"/>
    <lineage>
        <taxon>Bacteria</taxon>
        <taxon>Pseudomonadati</taxon>
        <taxon>Spirochaetota</taxon>
        <taxon>Spirochaetia</taxon>
        <taxon>Spirochaetales</taxon>
        <taxon>Treponemataceae</taxon>
        <taxon>Treponema</taxon>
    </lineage>
</organism>
<evidence type="ECO:0000256" key="4">
    <source>
        <dbReference type="SAM" id="SignalP"/>
    </source>
</evidence>
<dbReference type="RefSeq" id="WP_021331211.1">
    <property type="nucleotide sequence ID" value="NZ_AUZJ01000057.1"/>
</dbReference>
<dbReference type="Proteomes" id="UP000016646">
    <property type="component" value="Unassembled WGS sequence"/>
</dbReference>
<dbReference type="Pfam" id="PF00023">
    <property type="entry name" value="Ank"/>
    <property type="match status" value="1"/>
</dbReference>
<feature type="chain" id="PRO_5004611310" evidence="4">
    <location>
        <begin position="21"/>
        <end position="925"/>
    </location>
</feature>
<keyword evidence="2 3" id="KW-0040">ANK repeat</keyword>
<feature type="repeat" description="ANK" evidence="3">
    <location>
        <begin position="58"/>
        <end position="90"/>
    </location>
</feature>
<feature type="repeat" description="ANK" evidence="3">
    <location>
        <begin position="474"/>
        <end position="506"/>
    </location>
</feature>
<dbReference type="PRINTS" id="PR01415">
    <property type="entry name" value="ANKYRIN"/>
</dbReference>
<feature type="repeat" description="ANK" evidence="3">
    <location>
        <begin position="538"/>
        <end position="570"/>
    </location>
</feature>
<dbReference type="PROSITE" id="PS51257">
    <property type="entry name" value="PROKAR_LIPOPROTEIN"/>
    <property type="match status" value="1"/>
</dbReference>
<dbReference type="EMBL" id="AUZJ01000057">
    <property type="protein sequence ID" value="ERF59813.1"/>
    <property type="molecule type" value="Genomic_DNA"/>
</dbReference>
<feature type="repeat" description="ANK" evidence="3">
    <location>
        <begin position="604"/>
        <end position="636"/>
    </location>
</feature>
<feature type="repeat" description="ANK" evidence="3">
    <location>
        <begin position="440"/>
        <end position="473"/>
    </location>
</feature>
<dbReference type="PROSITE" id="PS50088">
    <property type="entry name" value="ANK_REPEAT"/>
    <property type="match status" value="14"/>
</dbReference>
<dbReference type="InterPro" id="IPR002110">
    <property type="entry name" value="Ankyrin_rpt"/>
</dbReference>
<evidence type="ECO:0000256" key="1">
    <source>
        <dbReference type="ARBA" id="ARBA00022737"/>
    </source>
</evidence>